<comment type="caution">
    <text evidence="3">The sequence shown here is derived from an EMBL/GenBank/DDBJ whole genome shotgun (WGS) entry which is preliminary data.</text>
</comment>
<reference evidence="4" key="1">
    <citation type="submission" date="2016-04" db="EMBL/GenBank/DDBJ databases">
        <authorList>
            <person name="Quiroz-Castaneda R.E."/>
            <person name="Martinez-Ocampo F."/>
        </authorList>
    </citation>
    <scope>NUCLEOTIDE SEQUENCE [LARGE SCALE GENOMIC DNA]</scope>
    <source>
        <strain evidence="4">INIFAP01</strain>
    </source>
</reference>
<dbReference type="GO" id="GO:0006260">
    <property type="term" value="P:DNA replication"/>
    <property type="evidence" value="ECO:0007669"/>
    <property type="project" value="InterPro"/>
</dbReference>
<dbReference type="Proteomes" id="UP000077623">
    <property type="component" value="Unassembled WGS sequence"/>
</dbReference>
<keyword evidence="4" id="KW-1185">Reference proteome</keyword>
<proteinExistence type="predicted"/>
<dbReference type="PIRSF" id="PIRSF002070">
    <property type="entry name" value="SSB"/>
    <property type="match status" value="1"/>
</dbReference>
<dbReference type="PROSITE" id="PS50935">
    <property type="entry name" value="SSB"/>
    <property type="match status" value="1"/>
</dbReference>
<dbReference type="Gene3D" id="2.40.50.140">
    <property type="entry name" value="Nucleic acid-binding proteins"/>
    <property type="match status" value="1"/>
</dbReference>
<keyword evidence="1 2" id="KW-0238">DNA-binding</keyword>
<dbReference type="GO" id="GO:0003697">
    <property type="term" value="F:single-stranded DNA binding"/>
    <property type="evidence" value="ECO:0007669"/>
    <property type="project" value="InterPro"/>
</dbReference>
<evidence type="ECO:0000313" key="3">
    <source>
        <dbReference type="EMBL" id="OAL10290.1"/>
    </source>
</evidence>
<dbReference type="InterPro" id="IPR000424">
    <property type="entry name" value="Primosome_PriB/ssb"/>
</dbReference>
<dbReference type="InterPro" id="IPR012340">
    <property type="entry name" value="NA-bd_OB-fold"/>
</dbReference>
<dbReference type="EMBL" id="LWUJ01000011">
    <property type="protein sequence ID" value="OAL10290.1"/>
    <property type="molecule type" value="Genomic_DNA"/>
</dbReference>
<protein>
    <recommendedName>
        <fullName evidence="2">Single-stranded DNA-binding protein</fullName>
    </recommendedName>
</protein>
<dbReference type="STRING" id="432608.A6V39_02500"/>
<dbReference type="CDD" id="cd04496">
    <property type="entry name" value="SSB_OBF"/>
    <property type="match status" value="1"/>
</dbReference>
<evidence type="ECO:0000256" key="2">
    <source>
        <dbReference type="PIRNR" id="PIRNR002070"/>
    </source>
</evidence>
<dbReference type="Pfam" id="PF00436">
    <property type="entry name" value="SSB"/>
    <property type="match status" value="1"/>
</dbReference>
<sequence>MTPKGYLIGVLTVDPKAGNAGQNSYARFSVVCNDNFAKVNTAPKSHFFNCVAWGKTAQFVQNFLKKGDKIFAEYSITTGSYTNAEGREIRTFDLVISTIESLNSRGINKDEIKVEEEDNISIDDIYSKD</sequence>
<accession>A0A1A9QF20</accession>
<dbReference type="AlphaFoldDB" id="A0A1A9QF20"/>
<organism evidence="3 4">
    <name type="scientific">Candidatus Mycoplasma haematobovis</name>
    <dbReference type="NCBI Taxonomy" id="432608"/>
    <lineage>
        <taxon>Bacteria</taxon>
        <taxon>Bacillati</taxon>
        <taxon>Mycoplasmatota</taxon>
        <taxon>Mollicutes</taxon>
        <taxon>Mycoplasmataceae</taxon>
        <taxon>Mycoplasma</taxon>
    </lineage>
</organism>
<evidence type="ECO:0000313" key="4">
    <source>
        <dbReference type="Proteomes" id="UP000077623"/>
    </source>
</evidence>
<gene>
    <name evidence="3" type="ORF">A6V39_02500</name>
</gene>
<dbReference type="InterPro" id="IPR011344">
    <property type="entry name" value="ssDNA-bd"/>
</dbReference>
<dbReference type="SUPFAM" id="SSF50249">
    <property type="entry name" value="Nucleic acid-binding proteins"/>
    <property type="match status" value="1"/>
</dbReference>
<evidence type="ECO:0000256" key="1">
    <source>
        <dbReference type="ARBA" id="ARBA00023125"/>
    </source>
</evidence>
<name>A0A1A9QF20_9MOLU</name>
<dbReference type="RefSeq" id="WP_187150138.1">
    <property type="nucleotide sequence ID" value="NZ_LWUJ01000011.1"/>
</dbReference>